<dbReference type="AlphaFoldDB" id="A0A2S6IAH0"/>
<dbReference type="Gene3D" id="3.20.20.140">
    <property type="entry name" value="Metal-dependent hydrolases"/>
    <property type="match status" value="1"/>
</dbReference>
<keyword evidence="5" id="KW-1185">Reference proteome</keyword>
<dbReference type="GO" id="GO:0016831">
    <property type="term" value="F:carboxy-lyase activity"/>
    <property type="evidence" value="ECO:0007669"/>
    <property type="project" value="InterPro"/>
</dbReference>
<dbReference type="InterPro" id="IPR032465">
    <property type="entry name" value="ACMSD"/>
</dbReference>
<dbReference type="Proteomes" id="UP000237662">
    <property type="component" value="Unassembled WGS sequence"/>
</dbReference>
<feature type="domain" description="Amidohydrolase-related" evidence="3">
    <location>
        <begin position="37"/>
        <end position="337"/>
    </location>
</feature>
<gene>
    <name evidence="4" type="ORF">CLV84_1456</name>
</gene>
<dbReference type="PANTHER" id="PTHR21240">
    <property type="entry name" value="2-AMINO-3-CARBOXYLMUCONATE-6-SEMIALDEHYDE DECARBOXYLASE"/>
    <property type="match status" value="1"/>
</dbReference>
<evidence type="ECO:0000259" key="3">
    <source>
        <dbReference type="Pfam" id="PF04909"/>
    </source>
</evidence>
<protein>
    <recommendedName>
        <fullName evidence="3">Amidohydrolase-related domain-containing protein</fullName>
    </recommendedName>
</protein>
<dbReference type="EMBL" id="PTJC01000005">
    <property type="protein sequence ID" value="PPK88488.1"/>
    <property type="molecule type" value="Genomic_DNA"/>
</dbReference>
<dbReference type="PROSITE" id="PS51257">
    <property type="entry name" value="PROKAR_LIPOPROTEIN"/>
    <property type="match status" value="1"/>
</dbReference>
<evidence type="ECO:0000313" key="5">
    <source>
        <dbReference type="Proteomes" id="UP000237662"/>
    </source>
</evidence>
<accession>A0A2S6IAH0</accession>
<dbReference type="RefSeq" id="WP_104419033.1">
    <property type="nucleotide sequence ID" value="NZ_PTJC01000005.1"/>
</dbReference>
<dbReference type="InterPro" id="IPR006680">
    <property type="entry name" value="Amidohydro-rel"/>
</dbReference>
<sequence>MKVILTVLLGSLLVGCSATREAAAAADATSPYRGPIIDMHVHADAPGDLPPGRAGICLPLSTIIPYHDPREDFAEAWFGAMASPACDDPIWSPESYEAYLTRFGSQFAKHNVTAVASGFPETHETWMSRFSDRIIPSLSFRLGRDSLSPDSMKTLLREHDIQLIGEIANQYAGIAPNDPRMYPYYALAEELDVAVAIHLGSGSPGVNYLFDLDYSPSHSNPMLLEDVLKRFPKLRISVMHYGEPFIDELITMLYHYPQLYVDLGGIQWCYPREYFYEYHLKKLVAAGFGKRIMFGSDAFLWPELIEASIAIVNEADILTAEQKADIFYNNAARFLRLDENR</sequence>
<evidence type="ECO:0000313" key="4">
    <source>
        <dbReference type="EMBL" id="PPK88488.1"/>
    </source>
</evidence>
<dbReference type="GO" id="GO:0016787">
    <property type="term" value="F:hydrolase activity"/>
    <property type="evidence" value="ECO:0007669"/>
    <property type="project" value="InterPro"/>
</dbReference>
<reference evidence="4 5" key="1">
    <citation type="submission" date="2018-02" db="EMBL/GenBank/DDBJ databases">
        <title>Genomic Encyclopedia of Archaeal and Bacterial Type Strains, Phase II (KMG-II): from individual species to whole genera.</title>
        <authorList>
            <person name="Goeker M."/>
        </authorList>
    </citation>
    <scope>NUCLEOTIDE SEQUENCE [LARGE SCALE GENOMIC DNA]</scope>
    <source>
        <strain evidence="4 5">DSM 29526</strain>
    </source>
</reference>
<dbReference type="SUPFAM" id="SSF51556">
    <property type="entry name" value="Metallo-dependent hydrolases"/>
    <property type="match status" value="1"/>
</dbReference>
<proteinExistence type="predicted"/>
<organism evidence="4 5">
    <name type="scientific">Neolewinella xylanilytica</name>
    <dbReference type="NCBI Taxonomy" id="1514080"/>
    <lineage>
        <taxon>Bacteria</taxon>
        <taxon>Pseudomonadati</taxon>
        <taxon>Bacteroidota</taxon>
        <taxon>Saprospiria</taxon>
        <taxon>Saprospirales</taxon>
        <taxon>Lewinellaceae</taxon>
        <taxon>Neolewinella</taxon>
    </lineage>
</organism>
<dbReference type="InterPro" id="IPR032466">
    <property type="entry name" value="Metal_Hydrolase"/>
</dbReference>
<dbReference type="OrthoDB" id="5450317at2"/>
<keyword evidence="2" id="KW-0732">Signal</keyword>
<keyword evidence="1" id="KW-0456">Lyase</keyword>
<feature type="chain" id="PRO_5015472178" description="Amidohydrolase-related domain-containing protein" evidence="2">
    <location>
        <begin position="23"/>
        <end position="341"/>
    </location>
</feature>
<dbReference type="Pfam" id="PF04909">
    <property type="entry name" value="Amidohydro_2"/>
    <property type="match status" value="1"/>
</dbReference>
<comment type="caution">
    <text evidence="4">The sequence shown here is derived from an EMBL/GenBank/DDBJ whole genome shotgun (WGS) entry which is preliminary data.</text>
</comment>
<feature type="signal peptide" evidence="2">
    <location>
        <begin position="1"/>
        <end position="22"/>
    </location>
</feature>
<evidence type="ECO:0000256" key="1">
    <source>
        <dbReference type="ARBA" id="ARBA00023239"/>
    </source>
</evidence>
<name>A0A2S6IAH0_9BACT</name>
<evidence type="ECO:0000256" key="2">
    <source>
        <dbReference type="SAM" id="SignalP"/>
    </source>
</evidence>